<keyword evidence="3" id="KW-1185">Reference proteome</keyword>
<dbReference type="Proteomes" id="UP001595818">
    <property type="component" value="Unassembled WGS sequence"/>
</dbReference>
<accession>A0ABV9T6T9</accession>
<dbReference type="EMBL" id="JBHSJJ010000016">
    <property type="protein sequence ID" value="MFC4874163.1"/>
    <property type="molecule type" value="Genomic_DNA"/>
</dbReference>
<evidence type="ECO:0000313" key="2">
    <source>
        <dbReference type="EMBL" id="MFC4874163.1"/>
    </source>
</evidence>
<dbReference type="InterPro" id="IPR052345">
    <property type="entry name" value="Rad_response_metalloprotease"/>
</dbReference>
<dbReference type="Gene3D" id="1.10.10.2910">
    <property type="match status" value="1"/>
</dbReference>
<dbReference type="RefSeq" id="WP_377067750.1">
    <property type="nucleotide sequence ID" value="NZ_JBHSJJ010000016.1"/>
</dbReference>
<gene>
    <name evidence="2" type="ORF">ACFPFU_20835</name>
</gene>
<proteinExistence type="predicted"/>
<comment type="caution">
    <text evidence="2">The sequence shown here is derived from an EMBL/GenBank/DDBJ whole genome shotgun (WGS) entry which is preliminary data.</text>
</comment>
<evidence type="ECO:0000313" key="3">
    <source>
        <dbReference type="Proteomes" id="UP001595818"/>
    </source>
</evidence>
<protein>
    <submittedName>
        <fullName evidence="2">ImmA/IrrE family metallo-endopeptidase</fullName>
    </submittedName>
</protein>
<dbReference type="PANTHER" id="PTHR43236:SF2">
    <property type="entry name" value="BLL0069 PROTEIN"/>
    <property type="match status" value="1"/>
</dbReference>
<sequence>MMIPKTRANSFLKEFKIKDVRGVEIEDLIALKGIFFEEADMSSCQANILSTQNFSKISINSGLVNYSQRRFALAHELGHYIMHRGEGNKFFSDNEDDFVKYHQKGDQEVEANEFAAELLMPRSQFRTFTSDADFNTDLIIETANYFESSITSTSIKYADVGHEPIAMIYTRNGRVKWKRINDSFPFSFIRNGQTVPVYSSVSDYYKNGSKSNSPVIVDAFNWFYEDFEIDKYPHAKLLEQIFYIDSLNSAIVYLSIKRL</sequence>
<name>A0ABV9T6T9_9BACT</name>
<dbReference type="Pfam" id="PF06114">
    <property type="entry name" value="Peptidase_M78"/>
    <property type="match status" value="1"/>
</dbReference>
<organism evidence="2 3">
    <name type="scientific">Negadavirga shengliensis</name>
    <dbReference type="NCBI Taxonomy" id="1389218"/>
    <lineage>
        <taxon>Bacteria</taxon>
        <taxon>Pseudomonadati</taxon>
        <taxon>Bacteroidota</taxon>
        <taxon>Cytophagia</taxon>
        <taxon>Cytophagales</taxon>
        <taxon>Cyclobacteriaceae</taxon>
        <taxon>Negadavirga</taxon>
    </lineage>
</organism>
<evidence type="ECO:0000259" key="1">
    <source>
        <dbReference type="Pfam" id="PF06114"/>
    </source>
</evidence>
<reference evidence="3" key="1">
    <citation type="journal article" date="2019" name="Int. J. Syst. Evol. Microbiol.">
        <title>The Global Catalogue of Microorganisms (GCM) 10K type strain sequencing project: providing services to taxonomists for standard genome sequencing and annotation.</title>
        <authorList>
            <consortium name="The Broad Institute Genomics Platform"/>
            <consortium name="The Broad Institute Genome Sequencing Center for Infectious Disease"/>
            <person name="Wu L."/>
            <person name="Ma J."/>
        </authorList>
    </citation>
    <scope>NUCLEOTIDE SEQUENCE [LARGE SCALE GENOMIC DNA]</scope>
    <source>
        <strain evidence="3">CGMCC 4.7466</strain>
    </source>
</reference>
<dbReference type="PANTHER" id="PTHR43236">
    <property type="entry name" value="ANTITOXIN HIGA1"/>
    <property type="match status" value="1"/>
</dbReference>
<dbReference type="InterPro" id="IPR010359">
    <property type="entry name" value="IrrE_HExxH"/>
</dbReference>
<feature type="domain" description="IrrE N-terminal-like" evidence="1">
    <location>
        <begin position="67"/>
        <end position="149"/>
    </location>
</feature>